<keyword evidence="10" id="KW-1185">Reference proteome</keyword>
<feature type="domain" description="ABC transmembrane type-1" evidence="8">
    <location>
        <begin position="87"/>
        <end position="300"/>
    </location>
</feature>
<dbReference type="GO" id="GO:0055085">
    <property type="term" value="P:transmembrane transport"/>
    <property type="evidence" value="ECO:0007669"/>
    <property type="project" value="InterPro"/>
</dbReference>
<dbReference type="CDD" id="cd06261">
    <property type="entry name" value="TM_PBP2"/>
    <property type="match status" value="1"/>
</dbReference>
<feature type="transmembrane region" description="Helical" evidence="7">
    <location>
        <begin position="279"/>
        <end position="303"/>
    </location>
</feature>
<evidence type="ECO:0000256" key="5">
    <source>
        <dbReference type="ARBA" id="ARBA00022989"/>
    </source>
</evidence>
<dbReference type="PANTHER" id="PTHR30193:SF37">
    <property type="entry name" value="INNER MEMBRANE ABC TRANSPORTER PERMEASE PROTEIN YCJO"/>
    <property type="match status" value="1"/>
</dbReference>
<reference evidence="9" key="1">
    <citation type="journal article" date="2014" name="Int. J. Syst. Evol. Microbiol.">
        <title>Complete genome sequence of Corynebacterium casei LMG S-19264T (=DSM 44701T), isolated from a smear-ripened cheese.</title>
        <authorList>
            <consortium name="US DOE Joint Genome Institute (JGI-PGF)"/>
            <person name="Walter F."/>
            <person name="Albersmeier A."/>
            <person name="Kalinowski J."/>
            <person name="Ruckert C."/>
        </authorList>
    </citation>
    <scope>NUCLEOTIDE SEQUENCE</scope>
    <source>
        <strain evidence="9">CGMCC 1.16548</strain>
    </source>
</reference>
<dbReference type="PROSITE" id="PS50928">
    <property type="entry name" value="ABC_TM1"/>
    <property type="match status" value="1"/>
</dbReference>
<dbReference type="InterPro" id="IPR000515">
    <property type="entry name" value="MetI-like"/>
</dbReference>
<proteinExistence type="inferred from homology"/>
<evidence type="ECO:0000256" key="1">
    <source>
        <dbReference type="ARBA" id="ARBA00004651"/>
    </source>
</evidence>
<reference evidence="9" key="2">
    <citation type="submission" date="2020-09" db="EMBL/GenBank/DDBJ databases">
        <authorList>
            <person name="Sun Q."/>
            <person name="Zhou Y."/>
        </authorList>
    </citation>
    <scope>NUCLEOTIDE SEQUENCE</scope>
    <source>
        <strain evidence="9">CGMCC 1.16548</strain>
    </source>
</reference>
<dbReference type="PANTHER" id="PTHR30193">
    <property type="entry name" value="ABC TRANSPORTER PERMEASE PROTEIN"/>
    <property type="match status" value="1"/>
</dbReference>
<evidence type="ECO:0000256" key="2">
    <source>
        <dbReference type="ARBA" id="ARBA00022448"/>
    </source>
</evidence>
<keyword evidence="2 7" id="KW-0813">Transport</keyword>
<feature type="transmembrane region" description="Helical" evidence="7">
    <location>
        <begin position="120"/>
        <end position="144"/>
    </location>
</feature>
<dbReference type="Proteomes" id="UP000617531">
    <property type="component" value="Unassembled WGS sequence"/>
</dbReference>
<dbReference type="Pfam" id="PF00528">
    <property type="entry name" value="BPD_transp_1"/>
    <property type="match status" value="1"/>
</dbReference>
<keyword evidence="5 7" id="KW-1133">Transmembrane helix</keyword>
<keyword evidence="6 7" id="KW-0472">Membrane</keyword>
<protein>
    <submittedName>
        <fullName evidence="9">Sugar ABC transporter permease</fullName>
    </submittedName>
</protein>
<feature type="transmembrane region" description="Helical" evidence="7">
    <location>
        <begin position="231"/>
        <end position="252"/>
    </location>
</feature>
<evidence type="ECO:0000256" key="6">
    <source>
        <dbReference type="ARBA" id="ARBA00023136"/>
    </source>
</evidence>
<dbReference type="InterPro" id="IPR051393">
    <property type="entry name" value="ABC_transporter_permease"/>
</dbReference>
<comment type="caution">
    <text evidence="9">The sequence shown here is derived from an EMBL/GenBank/DDBJ whole genome shotgun (WGS) entry which is preliminary data.</text>
</comment>
<comment type="subcellular location">
    <subcellularLocation>
        <location evidence="1 7">Cell membrane</location>
        <topology evidence="1 7">Multi-pass membrane protein</topology>
    </subcellularLocation>
</comment>
<sequence>MVSIASKVPTRRGPRLREMRRGGKRTLTAYLFLAPALILFLVFVLRPTLGLFGLSLFEWNGVSPTREFVGFDNYGRLFEDRLFWKALGNNLLFVLLLVTFNLVVGLITASALARATRGRLIYQLIFFLPVVQASIVTALVWEWIYQPGGLINSFLKTIGLGAFTKGWLGDPNTALPALALAAAWSGFGLAVVLFLAGIQGIDRSLYDAAKVDGANVRQTFFAVTIPQLRPVITVVLLLEMIGAFQAFDIIWATTRGGPVNSTEVLATYMFKRGFTEGQYGYGAAIAVTFMVIVLVAAVISIILRERGED</sequence>
<keyword evidence="3" id="KW-1003">Cell membrane</keyword>
<evidence type="ECO:0000256" key="3">
    <source>
        <dbReference type="ARBA" id="ARBA00022475"/>
    </source>
</evidence>
<dbReference type="InterPro" id="IPR035906">
    <property type="entry name" value="MetI-like_sf"/>
</dbReference>
<evidence type="ECO:0000259" key="8">
    <source>
        <dbReference type="PROSITE" id="PS50928"/>
    </source>
</evidence>
<evidence type="ECO:0000313" key="10">
    <source>
        <dbReference type="Proteomes" id="UP000617531"/>
    </source>
</evidence>
<evidence type="ECO:0000313" key="9">
    <source>
        <dbReference type="EMBL" id="GHF26557.1"/>
    </source>
</evidence>
<dbReference type="Gene3D" id="1.10.3720.10">
    <property type="entry name" value="MetI-like"/>
    <property type="match status" value="1"/>
</dbReference>
<gene>
    <name evidence="9" type="ORF">GCM10011600_29430</name>
</gene>
<organism evidence="9 10">
    <name type="scientific">Pseudolysinimonas yzui</name>
    <dbReference type="NCBI Taxonomy" id="2708254"/>
    <lineage>
        <taxon>Bacteria</taxon>
        <taxon>Bacillati</taxon>
        <taxon>Actinomycetota</taxon>
        <taxon>Actinomycetes</taxon>
        <taxon>Micrococcales</taxon>
        <taxon>Microbacteriaceae</taxon>
        <taxon>Pseudolysinimonas</taxon>
    </lineage>
</organism>
<keyword evidence="4 7" id="KW-0812">Transmembrane</keyword>
<dbReference type="SUPFAM" id="SSF161098">
    <property type="entry name" value="MetI-like"/>
    <property type="match status" value="1"/>
</dbReference>
<feature type="transmembrane region" description="Helical" evidence="7">
    <location>
        <begin position="27"/>
        <end position="45"/>
    </location>
</feature>
<evidence type="ECO:0000256" key="4">
    <source>
        <dbReference type="ARBA" id="ARBA00022692"/>
    </source>
</evidence>
<accession>A0A8J3GSX0</accession>
<feature type="transmembrane region" description="Helical" evidence="7">
    <location>
        <begin position="174"/>
        <end position="196"/>
    </location>
</feature>
<dbReference type="EMBL" id="BNAI01000012">
    <property type="protein sequence ID" value="GHF26557.1"/>
    <property type="molecule type" value="Genomic_DNA"/>
</dbReference>
<feature type="transmembrane region" description="Helical" evidence="7">
    <location>
        <begin position="91"/>
        <end position="113"/>
    </location>
</feature>
<comment type="similarity">
    <text evidence="7">Belongs to the binding-protein-dependent transport system permease family.</text>
</comment>
<dbReference type="AlphaFoldDB" id="A0A8J3GSX0"/>
<name>A0A8J3GSX0_9MICO</name>
<evidence type="ECO:0000256" key="7">
    <source>
        <dbReference type="RuleBase" id="RU363032"/>
    </source>
</evidence>
<dbReference type="GO" id="GO:0005886">
    <property type="term" value="C:plasma membrane"/>
    <property type="evidence" value="ECO:0007669"/>
    <property type="project" value="UniProtKB-SubCell"/>
</dbReference>